<evidence type="ECO:0000313" key="2">
    <source>
        <dbReference type="EMBL" id="QHT89912.1"/>
    </source>
</evidence>
<keyword evidence="1" id="KW-0472">Membrane</keyword>
<keyword evidence="1" id="KW-1133">Transmembrane helix</keyword>
<feature type="transmembrane region" description="Helical" evidence="1">
    <location>
        <begin position="37"/>
        <end position="67"/>
    </location>
</feature>
<evidence type="ECO:0000256" key="1">
    <source>
        <dbReference type="SAM" id="Phobius"/>
    </source>
</evidence>
<accession>A0A6C0IAT4</accession>
<sequence>MQIVALFLIFVWLMLYGTVFEAPYPKQLVELHALPLWRLVLVILVLVAANWCPRVGLYTGLAVFFYLADLEKLTTPFVPIVPKAASG</sequence>
<dbReference type="AlphaFoldDB" id="A0A6C0IAT4"/>
<name>A0A6C0IAT4_9ZZZZ</name>
<keyword evidence="1" id="KW-0812">Transmembrane</keyword>
<dbReference type="EMBL" id="MN740152">
    <property type="protein sequence ID" value="QHT89912.1"/>
    <property type="molecule type" value="Genomic_DNA"/>
</dbReference>
<reference evidence="2" key="1">
    <citation type="journal article" date="2020" name="Nature">
        <title>Giant virus diversity and host interactions through global metagenomics.</title>
        <authorList>
            <person name="Schulz F."/>
            <person name="Roux S."/>
            <person name="Paez-Espino D."/>
            <person name="Jungbluth S."/>
            <person name="Walsh D.A."/>
            <person name="Denef V.J."/>
            <person name="McMahon K.D."/>
            <person name="Konstantinidis K.T."/>
            <person name="Eloe-Fadrosh E.A."/>
            <person name="Kyrpides N.C."/>
            <person name="Woyke T."/>
        </authorList>
    </citation>
    <scope>NUCLEOTIDE SEQUENCE</scope>
    <source>
        <strain evidence="2">GVMAG-M-3300023184-62</strain>
    </source>
</reference>
<proteinExistence type="predicted"/>
<organism evidence="2">
    <name type="scientific">viral metagenome</name>
    <dbReference type="NCBI Taxonomy" id="1070528"/>
    <lineage>
        <taxon>unclassified sequences</taxon>
        <taxon>metagenomes</taxon>
        <taxon>organismal metagenomes</taxon>
    </lineage>
</organism>
<protein>
    <submittedName>
        <fullName evidence="2">Uncharacterized protein</fullName>
    </submittedName>
</protein>